<sequence length="493" mass="54188">MSTATPAARNRRKDRGARVRPAPKSLARRLAWGFLVIAAIGVLGADVCCVYTLSHRLRERTDQQIVQSHRFRMEALRAGWSWYPARDACASVVTDDRGVVRLSTGAMPLLGSLPHSAALLRERDGIEHPLPVPGRAARAVVDRLPDGDYLVTARSTASDEATVRTLVGIATATSVPLMVVLALGAAWSSRRAFVSMREMSRDARRIAEGSEDPSERVPVATQPLKELRSTADTYNYLLRRIEEAALRRRQEEHRLCELVDAASHELRTPLTTITGYTQLALIRALDDPRRLDEAMEQVQKETRRLISLVEDMLLLARLGHGGMLEQRPVDLAQLCLQAVNRAQSPDTPRTLRCVVESFPHWVEGDRPKLEQALDNLLSNVLAHTPEETSAQVRLGLDGDRHVIDVIDDGPGVEETVRDRIFEPFFRASSSSPTDPDRPRCSGRGLGLSVAAAVVTAHGGSIGLEPSERGAWFRVSLPTAGGRRIDPASSRALP</sequence>
<reference evidence="15 16" key="1">
    <citation type="submission" date="2015-10" db="EMBL/GenBank/DDBJ databases">
        <title>Draft genome sequence of Streptomyces griseoruber DSM 40281, type strain for the species Streptomyces griseoruber.</title>
        <authorList>
            <person name="Ruckert C."/>
            <person name="Winkler A."/>
            <person name="Kalinowski J."/>
            <person name="Kampfer P."/>
            <person name="Glaeser S."/>
        </authorList>
    </citation>
    <scope>NUCLEOTIDE SEQUENCE [LARGE SCALE GENOMIC DNA]</scope>
    <source>
        <strain evidence="15 16">DSM 40281</strain>
    </source>
</reference>
<keyword evidence="16" id="KW-1185">Reference proteome</keyword>
<feature type="region of interest" description="Disordered" evidence="11">
    <location>
        <begin position="1"/>
        <end position="20"/>
    </location>
</feature>
<keyword evidence="4" id="KW-0597">Phosphoprotein</keyword>
<evidence type="ECO:0000256" key="11">
    <source>
        <dbReference type="SAM" id="MobiDB-lite"/>
    </source>
</evidence>
<dbReference type="AlphaFoldDB" id="A0A117R7Y8"/>
<comment type="catalytic activity">
    <reaction evidence="1">
        <text>ATP + protein L-histidine = ADP + protein N-phospho-L-histidine.</text>
        <dbReference type="EC" id="2.7.13.3"/>
    </reaction>
</comment>
<keyword evidence="9" id="KW-0902">Two-component regulatory system</keyword>
<evidence type="ECO:0000256" key="9">
    <source>
        <dbReference type="ARBA" id="ARBA00023012"/>
    </source>
</evidence>
<gene>
    <name evidence="15" type="ORF">AQJ64_39700</name>
</gene>
<dbReference type="InterPro" id="IPR036097">
    <property type="entry name" value="HisK_dim/P_sf"/>
</dbReference>
<feature type="domain" description="Histidine kinase" evidence="13">
    <location>
        <begin position="261"/>
        <end position="480"/>
    </location>
</feature>
<evidence type="ECO:0000256" key="3">
    <source>
        <dbReference type="ARBA" id="ARBA00012438"/>
    </source>
</evidence>
<dbReference type="InterPro" id="IPR003594">
    <property type="entry name" value="HATPase_dom"/>
</dbReference>
<evidence type="ECO:0000313" key="16">
    <source>
        <dbReference type="Proteomes" id="UP000052982"/>
    </source>
</evidence>
<dbReference type="InterPro" id="IPR005467">
    <property type="entry name" value="His_kinase_dom"/>
</dbReference>
<dbReference type="RefSeq" id="WP_055638900.1">
    <property type="nucleotide sequence ID" value="NZ_JBIRRP010000027.1"/>
</dbReference>
<dbReference type="OrthoDB" id="9786919at2"/>
<organism evidence="15 16">
    <name type="scientific">Streptomyces griseoruber</name>
    <dbReference type="NCBI Taxonomy" id="1943"/>
    <lineage>
        <taxon>Bacteria</taxon>
        <taxon>Bacillati</taxon>
        <taxon>Actinomycetota</taxon>
        <taxon>Actinomycetes</taxon>
        <taxon>Kitasatosporales</taxon>
        <taxon>Streptomycetaceae</taxon>
        <taxon>Streptomyces</taxon>
    </lineage>
</organism>
<dbReference type="Proteomes" id="UP000052982">
    <property type="component" value="Unassembled WGS sequence"/>
</dbReference>
<keyword evidence="8 12" id="KW-1133">Transmembrane helix</keyword>
<dbReference type="SUPFAM" id="SSF47384">
    <property type="entry name" value="Homodimeric domain of signal transducing histidine kinase"/>
    <property type="match status" value="1"/>
</dbReference>
<dbReference type="CDD" id="cd00082">
    <property type="entry name" value="HisKA"/>
    <property type="match status" value="1"/>
</dbReference>
<dbReference type="InterPro" id="IPR036890">
    <property type="entry name" value="HATPase_C_sf"/>
</dbReference>
<dbReference type="Pfam" id="PF00512">
    <property type="entry name" value="HisKA"/>
    <property type="match status" value="1"/>
</dbReference>
<dbReference type="GO" id="GO:0000155">
    <property type="term" value="F:phosphorelay sensor kinase activity"/>
    <property type="evidence" value="ECO:0007669"/>
    <property type="project" value="InterPro"/>
</dbReference>
<proteinExistence type="predicted"/>
<dbReference type="EMBL" id="LMWW01000069">
    <property type="protein sequence ID" value="KUN76111.1"/>
    <property type="molecule type" value="Genomic_DNA"/>
</dbReference>
<dbReference type="PANTHER" id="PTHR45436">
    <property type="entry name" value="SENSOR HISTIDINE KINASE YKOH"/>
    <property type="match status" value="1"/>
</dbReference>
<evidence type="ECO:0000256" key="8">
    <source>
        <dbReference type="ARBA" id="ARBA00022989"/>
    </source>
</evidence>
<dbReference type="EC" id="2.7.13.3" evidence="3"/>
<comment type="subcellular location">
    <subcellularLocation>
        <location evidence="2">Cell membrane</location>
    </subcellularLocation>
</comment>
<dbReference type="STRING" id="1943.AQJ64_39700"/>
<dbReference type="Gene3D" id="1.10.287.130">
    <property type="match status" value="1"/>
</dbReference>
<accession>A0A117R7Y8</accession>
<name>A0A117R7Y8_9ACTN</name>
<evidence type="ECO:0000313" key="15">
    <source>
        <dbReference type="EMBL" id="KUN76111.1"/>
    </source>
</evidence>
<dbReference type="PRINTS" id="PR00344">
    <property type="entry name" value="BCTRLSENSOR"/>
</dbReference>
<dbReference type="SMART" id="SM00387">
    <property type="entry name" value="HATPase_c"/>
    <property type="match status" value="1"/>
</dbReference>
<evidence type="ECO:0000256" key="5">
    <source>
        <dbReference type="ARBA" id="ARBA00022679"/>
    </source>
</evidence>
<keyword evidence="6 12" id="KW-0812">Transmembrane</keyword>
<dbReference type="PROSITE" id="PS50109">
    <property type="entry name" value="HIS_KIN"/>
    <property type="match status" value="1"/>
</dbReference>
<feature type="domain" description="HAMP" evidence="14">
    <location>
        <begin position="190"/>
        <end position="246"/>
    </location>
</feature>
<evidence type="ECO:0000256" key="10">
    <source>
        <dbReference type="ARBA" id="ARBA00023136"/>
    </source>
</evidence>
<dbReference type="SMART" id="SM00388">
    <property type="entry name" value="HisKA"/>
    <property type="match status" value="1"/>
</dbReference>
<feature type="transmembrane region" description="Helical" evidence="12">
    <location>
        <begin position="166"/>
        <end position="187"/>
    </location>
</feature>
<dbReference type="Gene3D" id="3.30.565.10">
    <property type="entry name" value="Histidine kinase-like ATPase, C-terminal domain"/>
    <property type="match status" value="1"/>
</dbReference>
<evidence type="ECO:0000256" key="4">
    <source>
        <dbReference type="ARBA" id="ARBA00022553"/>
    </source>
</evidence>
<keyword evidence="5" id="KW-0808">Transferase</keyword>
<dbReference type="InterPro" id="IPR004358">
    <property type="entry name" value="Sig_transdc_His_kin-like_C"/>
</dbReference>
<protein>
    <recommendedName>
        <fullName evidence="3">histidine kinase</fullName>
        <ecNumber evidence="3">2.7.13.3</ecNumber>
    </recommendedName>
</protein>
<evidence type="ECO:0000256" key="1">
    <source>
        <dbReference type="ARBA" id="ARBA00000085"/>
    </source>
</evidence>
<keyword evidence="7" id="KW-0418">Kinase</keyword>
<dbReference type="Pfam" id="PF02518">
    <property type="entry name" value="HATPase_c"/>
    <property type="match status" value="1"/>
</dbReference>
<dbReference type="GO" id="GO:0005886">
    <property type="term" value="C:plasma membrane"/>
    <property type="evidence" value="ECO:0007669"/>
    <property type="project" value="UniProtKB-SubCell"/>
</dbReference>
<dbReference type="InterPro" id="IPR003661">
    <property type="entry name" value="HisK_dim/P_dom"/>
</dbReference>
<dbReference type="InterPro" id="IPR003660">
    <property type="entry name" value="HAMP_dom"/>
</dbReference>
<evidence type="ECO:0000256" key="7">
    <source>
        <dbReference type="ARBA" id="ARBA00022777"/>
    </source>
</evidence>
<comment type="caution">
    <text evidence="15">The sequence shown here is derived from an EMBL/GenBank/DDBJ whole genome shotgun (WGS) entry which is preliminary data.</text>
</comment>
<dbReference type="PANTHER" id="PTHR45436:SF5">
    <property type="entry name" value="SENSOR HISTIDINE KINASE TRCS"/>
    <property type="match status" value="1"/>
</dbReference>
<evidence type="ECO:0000259" key="13">
    <source>
        <dbReference type="PROSITE" id="PS50109"/>
    </source>
</evidence>
<evidence type="ECO:0000259" key="14">
    <source>
        <dbReference type="PROSITE" id="PS50885"/>
    </source>
</evidence>
<evidence type="ECO:0000256" key="6">
    <source>
        <dbReference type="ARBA" id="ARBA00022692"/>
    </source>
</evidence>
<dbReference type="CDD" id="cd00075">
    <property type="entry name" value="HATPase"/>
    <property type="match status" value="1"/>
</dbReference>
<keyword evidence="10 12" id="KW-0472">Membrane</keyword>
<dbReference type="SUPFAM" id="SSF55874">
    <property type="entry name" value="ATPase domain of HSP90 chaperone/DNA topoisomerase II/histidine kinase"/>
    <property type="match status" value="1"/>
</dbReference>
<evidence type="ECO:0000256" key="12">
    <source>
        <dbReference type="SAM" id="Phobius"/>
    </source>
</evidence>
<dbReference type="PROSITE" id="PS50885">
    <property type="entry name" value="HAMP"/>
    <property type="match status" value="1"/>
</dbReference>
<dbReference type="FunFam" id="1.10.287.130:FF:000001">
    <property type="entry name" value="Two-component sensor histidine kinase"/>
    <property type="match status" value="1"/>
</dbReference>
<dbReference type="InterPro" id="IPR050428">
    <property type="entry name" value="TCS_sensor_his_kinase"/>
</dbReference>
<evidence type="ECO:0000256" key="2">
    <source>
        <dbReference type="ARBA" id="ARBA00004236"/>
    </source>
</evidence>